<dbReference type="GO" id="GO:0010634">
    <property type="term" value="P:positive regulation of epithelial cell migration"/>
    <property type="evidence" value="ECO:0007669"/>
    <property type="project" value="Ensembl"/>
</dbReference>
<keyword evidence="14" id="KW-0804">Transcription</keyword>
<keyword evidence="13" id="KW-0010">Activator</keyword>
<feature type="compositionally biased region" description="Basic and acidic residues" evidence="18">
    <location>
        <begin position="1572"/>
        <end position="1588"/>
    </location>
</feature>
<evidence type="ECO:0000256" key="17">
    <source>
        <dbReference type="ARBA" id="ARBA00072640"/>
    </source>
</evidence>
<accession>F6Q3H1</accession>
<evidence type="ECO:0000313" key="21">
    <source>
        <dbReference type="Proteomes" id="UP000002281"/>
    </source>
</evidence>
<dbReference type="GeneTree" id="ENSGT00940000157533"/>
<keyword evidence="6" id="KW-0479">Metal-binding</keyword>
<feature type="compositionally biased region" description="Basic residues" evidence="18">
    <location>
        <begin position="1254"/>
        <end position="1264"/>
    </location>
</feature>
<dbReference type="GO" id="GO:0006357">
    <property type="term" value="P:regulation of transcription by RNA polymerase II"/>
    <property type="evidence" value="ECO:0000318"/>
    <property type="project" value="GO_Central"/>
</dbReference>
<dbReference type="GO" id="GO:0000122">
    <property type="term" value="P:negative regulation of transcription by RNA polymerase II"/>
    <property type="evidence" value="ECO:0007669"/>
    <property type="project" value="Ensembl"/>
</dbReference>
<dbReference type="InterPro" id="IPR052795">
    <property type="entry name" value="RREB1"/>
</dbReference>
<dbReference type="Proteomes" id="UP000002281">
    <property type="component" value="Chromosome 20"/>
</dbReference>
<feature type="domain" description="C2H2-type" evidence="19">
    <location>
        <begin position="893"/>
        <end position="923"/>
    </location>
</feature>
<comment type="subcellular location">
    <subcellularLocation>
        <location evidence="1">Nucleus speckle</location>
    </subcellularLocation>
</comment>
<dbReference type="FunFam" id="3.30.160.60:FF:002036">
    <property type="entry name" value="Ras-responsive element-binding protein 1"/>
    <property type="match status" value="1"/>
</dbReference>
<dbReference type="FunCoup" id="F6Q3H1">
    <property type="interactions" value="1052"/>
</dbReference>
<feature type="compositionally biased region" description="Low complexity" evidence="18">
    <location>
        <begin position="1232"/>
        <end position="1245"/>
    </location>
</feature>
<evidence type="ECO:0000256" key="1">
    <source>
        <dbReference type="ARBA" id="ARBA00004324"/>
    </source>
</evidence>
<dbReference type="FunFam" id="3.30.160.60:FF:001788">
    <property type="entry name" value="ras-responsive element-binding protein 1"/>
    <property type="match status" value="1"/>
</dbReference>
<evidence type="ECO:0000313" key="22">
    <source>
        <dbReference type="VGNC" id="VGNC:22580"/>
    </source>
</evidence>
<evidence type="ECO:0000259" key="19">
    <source>
        <dbReference type="PROSITE" id="PS50157"/>
    </source>
</evidence>
<dbReference type="SUPFAM" id="SSF57667">
    <property type="entry name" value="beta-beta-alpha zinc fingers"/>
    <property type="match status" value="12"/>
</dbReference>
<feature type="domain" description="C2H2-type" evidence="19">
    <location>
        <begin position="311"/>
        <end position="338"/>
    </location>
</feature>
<dbReference type="InterPro" id="IPR036236">
    <property type="entry name" value="Znf_C2H2_sf"/>
</dbReference>
<dbReference type="PROSITE" id="PS50157">
    <property type="entry name" value="ZINC_FINGER_C2H2_2"/>
    <property type="match status" value="17"/>
</dbReference>
<evidence type="ECO:0000256" key="9">
    <source>
        <dbReference type="ARBA" id="ARBA00022833"/>
    </source>
</evidence>
<dbReference type="PaxDb" id="9796-ENSECAP00000035923"/>
<keyword evidence="11" id="KW-0805">Transcription regulation</keyword>
<comment type="subunit">
    <text evidence="16">Interacts with NEUROD1. Interacts with AR.</text>
</comment>
<gene>
    <name evidence="20 22" type="primary">RREB1</name>
</gene>
<feature type="domain" description="C2H2-type" evidence="19">
    <location>
        <begin position="169"/>
        <end position="196"/>
    </location>
</feature>
<dbReference type="GO" id="GO:0090336">
    <property type="term" value="P:positive regulation of brown fat cell differentiation"/>
    <property type="evidence" value="ECO:0007669"/>
    <property type="project" value="Ensembl"/>
</dbReference>
<evidence type="ECO:0000256" key="5">
    <source>
        <dbReference type="ARBA" id="ARBA00022553"/>
    </source>
</evidence>
<dbReference type="FunFam" id="3.30.160.60:FF:000507">
    <property type="entry name" value="ras-responsive element-binding protein 1 isoform X2"/>
    <property type="match status" value="1"/>
</dbReference>
<feature type="domain" description="C2H2-type" evidence="19">
    <location>
        <begin position="746"/>
        <end position="773"/>
    </location>
</feature>
<feature type="region of interest" description="Disordered" evidence="18">
    <location>
        <begin position="1724"/>
        <end position="1876"/>
    </location>
</feature>
<dbReference type="GO" id="GO:1900026">
    <property type="term" value="P:positive regulation of substrate adhesion-dependent cell spreading"/>
    <property type="evidence" value="ECO:0007669"/>
    <property type="project" value="Ensembl"/>
</dbReference>
<dbReference type="FunFam" id="3.30.160.60:FF:002109">
    <property type="entry name" value="ras-responsive element-binding protein 1 isoform X1"/>
    <property type="match status" value="1"/>
</dbReference>
<feature type="domain" description="C2H2-type" evidence="19">
    <location>
        <begin position="1680"/>
        <end position="1707"/>
    </location>
</feature>
<dbReference type="GO" id="GO:0000978">
    <property type="term" value="F:RNA polymerase II cis-regulatory region sequence-specific DNA binding"/>
    <property type="evidence" value="ECO:0000318"/>
    <property type="project" value="GO_Central"/>
</dbReference>
<keyword evidence="5" id="KW-0597">Phosphoprotein</keyword>
<feature type="domain" description="C2H2-type" evidence="19">
    <location>
        <begin position="1708"/>
        <end position="1735"/>
    </location>
</feature>
<dbReference type="SMART" id="SM00355">
    <property type="entry name" value="ZnF_C2H2"/>
    <property type="match status" value="19"/>
</dbReference>
<evidence type="ECO:0000256" key="14">
    <source>
        <dbReference type="ARBA" id="ARBA00023163"/>
    </source>
</evidence>
<feature type="compositionally biased region" description="Acidic residues" evidence="18">
    <location>
        <begin position="1497"/>
        <end position="1510"/>
    </location>
</feature>
<dbReference type="PANTHER" id="PTHR46451">
    <property type="entry name" value="RAS-RESPONSIVE ELEMENT-BINDING PROTEIN 1"/>
    <property type="match status" value="1"/>
</dbReference>
<dbReference type="GO" id="GO:0008270">
    <property type="term" value="F:zinc ion binding"/>
    <property type="evidence" value="ECO:0007669"/>
    <property type="project" value="UniProtKB-KW"/>
</dbReference>
<feature type="region of interest" description="Disordered" evidence="18">
    <location>
        <begin position="249"/>
        <end position="300"/>
    </location>
</feature>
<evidence type="ECO:0000256" key="15">
    <source>
        <dbReference type="ARBA" id="ARBA00023242"/>
    </source>
</evidence>
<feature type="compositionally biased region" description="Pro residues" evidence="18">
    <location>
        <begin position="1072"/>
        <end position="1085"/>
    </location>
</feature>
<name>F6Q3H1_HORSE</name>
<reference evidence="20" key="2">
    <citation type="submission" date="2025-08" db="UniProtKB">
        <authorList>
            <consortium name="Ensembl"/>
        </authorList>
    </citation>
    <scope>IDENTIFICATION</scope>
    <source>
        <strain evidence="20">Thoroughbred</strain>
    </source>
</reference>
<evidence type="ECO:0000256" key="13">
    <source>
        <dbReference type="ARBA" id="ARBA00023159"/>
    </source>
</evidence>
<dbReference type="Pfam" id="PF00096">
    <property type="entry name" value="zf-C2H2"/>
    <property type="match status" value="9"/>
</dbReference>
<feature type="compositionally biased region" description="Polar residues" evidence="18">
    <location>
        <begin position="1197"/>
        <end position="1210"/>
    </location>
</feature>
<feature type="domain" description="C2H2-type" evidence="19">
    <location>
        <begin position="774"/>
        <end position="801"/>
    </location>
</feature>
<dbReference type="Bgee" id="ENSECAG00000018169">
    <property type="expression patterns" value="Expressed in trophectoderm and 23 other cell types or tissues"/>
</dbReference>
<feature type="region of interest" description="Disordered" evidence="18">
    <location>
        <begin position="28"/>
        <end position="63"/>
    </location>
</feature>
<feature type="compositionally biased region" description="Basic and acidic residues" evidence="18">
    <location>
        <begin position="1464"/>
        <end position="1496"/>
    </location>
</feature>
<evidence type="ECO:0000256" key="10">
    <source>
        <dbReference type="ARBA" id="ARBA00022843"/>
    </source>
</evidence>
<evidence type="ECO:0000256" key="7">
    <source>
        <dbReference type="ARBA" id="ARBA00022737"/>
    </source>
</evidence>
<dbReference type="FunFam" id="3.30.160.60:FF:000599">
    <property type="entry name" value="ras-responsive element-binding protein 1 isoform X1"/>
    <property type="match status" value="1"/>
</dbReference>
<keyword evidence="15" id="KW-0539">Nucleus</keyword>
<evidence type="ECO:0000256" key="4">
    <source>
        <dbReference type="ARBA" id="ARBA00022499"/>
    </source>
</evidence>
<keyword evidence="9" id="KW-0862">Zinc</keyword>
<dbReference type="InterPro" id="IPR013087">
    <property type="entry name" value="Znf_C2H2_type"/>
</dbReference>
<sequence>MTSSSPVGLEGSDLSSVNTMMSAVMSVGKVAENGGSPQSIKSPTKPPGPNRIGRRNQETKEEKSSYNCPLCEKICTTQHQLTMHIRQHNTDTGGADHSCSICGKSLSSASSLDRHMLVHSGERPYKCTVCGQSFTTNGNMHSIKSPTKPPGPNRIGRRNQETKEEKSSYNCPLCEKICTTQHQLTMHIRQHNTDTGGADHSCSICGKSLSSASSLDRHMLVHSGERPYKCTVCGQSFTTNGNMHRHMKIHEKDPNSATAAAPPSPLKRRRLSSKRKLSHDADSEKEDPAPAKKMVEDGQSGDLEKKADEVFHCPVCFKEFVCKYGLETHMETHSDNPLRCDICCVTFRTHRGLLRHNALVHKQLPRDAMGRPFIQNNPSIPAGLHDLGFTDFSCRKFPRISQAWCETNLRRCISEQHRFVCDTCDKAFPMLSSLALHKQTHVAVDQGRERLQAKTLPGDILDQKVFLALLGLQHTKDVRPAPTEEPLPDDNQAIQLQTLKCQLPQDPGCTNMLSLSPFETASLGGSLTVLPATKESMKHLSLQPFQKGFIIQPDSSIVVKPISGESAIELADIQQILKMAASAPPQISLPPLSKAPATPLQAIFKHMPPLKPKPLVAPRTVVATSTPPPLINAQQASPGCISPSLPPPPLKLLKGSVEAASNAHLLQSKSGAQPNTAAQLFLQQPGVELPGQAEMKTQLEQDSIIEALLPLSMDAKIKQEITEGDLKAIMTGPGSKKTPAMRKVLYPCRFCNQVFAFSGVLRAHVRSHLGISPYQCNICDYIAADKAALIRHLRTHSGERPYICKICHYPFTVKANCERHLRKKHLKATRKDIEKNIEYVTSSAAEMVDAFCSPDTVCRLCGDDLKHYRALRIHMRTHCGRGLGGCPKGRKPFECKECSAAFSAKRNCVHHILKQHLHVPEHDIESYVLAAEGLGPAEAPAEASGRLEEGSGAFGERKPLATFLEPQNGFLHGGPTQPPPPHISVKLEPVSSLAVDFNEPLDFSQKGLALVQVKQENAASFLSPSSSAPYDCSMEPIDLSIPKNFRRGDKDTAAPGEAKKPEQESGSGEQPSPCPPPCPTLPVPVGPSGILDKPMAPAVGTSATTILETHTQPLQGSVQLAVPIYSSAVVNSSPLLSNSTLISSPALLRPLRPKPPLLLPKPSMTEELPPLASIAQIISSVSSAPTLLKTKVADPGPTSTGSNTTVSDSLGGTIPKAATAPTDTASPKESSDSPPAANSPEAASPTEQGPAGLSKKRGRKKGVRSRPQASSGGMDLDSSGEFASIEKMLATTDTNKFSPFLQTAEDDTQDEVAGAPAEHNGPSDEEQGSPPEDKLLRAKRNSYANCLQKINCPHCPRVFPWASSLQRHMLTHTGQKPFPCQKCDAFFSTKSNCERHQLRKHGVTNCSLRRNGLIPQSKESDVGPHDSTDSQSDVEMLATGGEVLDLTSREKEQPTMEGTSEPSQVKEELPEEEVKAVDREEKAAEESQEQEEKPGVEETDEDADGPEEDTVSNKSLDLNLASKLMGFKLAEGDAGNVGSGGSTQQDQKHACDICGKSFKFLGTLSRHRKAHGREEPKEEGALPREGQEFSRAAEGPLLIPTTSPPPEPEEKPAHTLAVEPPAEGEASSEASTEKQSEEVEGASDGEGTTEKKSSEKSDDDKKPKTDSPRSVASKADKRKKVCSVCNKRFWSLQDLTRHMRSHTGERPYKCQTCERTFTLKHSLVRHQRVHQKARHAKHHGKDSDKDERGEEDSESESTHSGNNPISENEADSALPASNHVTVTRSRKESLANATKDSGHREERATGRMAGAGQAEAGRSAPKATPVGSPTERASQGDPERESPGPLVQDLLELHSKRPSHPILAAADGASPLLGLE</sequence>
<feature type="domain" description="C2H2-type" evidence="19">
    <location>
        <begin position="200"/>
        <end position="227"/>
    </location>
</feature>
<dbReference type="GO" id="GO:0016607">
    <property type="term" value="C:nuclear speck"/>
    <property type="evidence" value="ECO:0007669"/>
    <property type="project" value="UniProtKB-SubCell"/>
</dbReference>
<dbReference type="FunFam" id="3.30.160.60:FF:000682">
    <property type="entry name" value="ras-responsive element-binding protein 1 isoform X1"/>
    <property type="match status" value="2"/>
</dbReference>
<evidence type="ECO:0000256" key="6">
    <source>
        <dbReference type="ARBA" id="ARBA00022723"/>
    </source>
</evidence>
<keyword evidence="8" id="KW-0863">Zinc-finger</keyword>
<feature type="region of interest" description="Disordered" evidence="18">
    <location>
        <begin position="1565"/>
        <end position="1681"/>
    </location>
</feature>
<evidence type="ECO:0000256" key="12">
    <source>
        <dbReference type="ARBA" id="ARBA00023125"/>
    </source>
</evidence>
<dbReference type="HOGENOM" id="CLU_002702_0_0_1"/>
<feature type="compositionally biased region" description="Basic and acidic residues" evidence="18">
    <location>
        <begin position="1648"/>
        <end position="1667"/>
    </location>
</feature>
<dbReference type="GO" id="GO:0001228">
    <property type="term" value="F:DNA-binding transcription activator activity, RNA polymerase II-specific"/>
    <property type="evidence" value="ECO:0000318"/>
    <property type="project" value="GO_Central"/>
</dbReference>
<dbReference type="FunFam" id="3.30.160.60:FF:001098">
    <property type="entry name" value="Ras responsive element binding protein 1"/>
    <property type="match status" value="1"/>
</dbReference>
<organism evidence="20 21">
    <name type="scientific">Equus caballus</name>
    <name type="common">Horse</name>
    <dbReference type="NCBI Taxonomy" id="9796"/>
    <lineage>
        <taxon>Eukaryota</taxon>
        <taxon>Metazoa</taxon>
        <taxon>Chordata</taxon>
        <taxon>Craniata</taxon>
        <taxon>Vertebrata</taxon>
        <taxon>Euteleostomi</taxon>
        <taxon>Mammalia</taxon>
        <taxon>Eutheria</taxon>
        <taxon>Laurasiatheria</taxon>
        <taxon>Perissodactyla</taxon>
        <taxon>Equidae</taxon>
        <taxon>Equus</taxon>
    </lineage>
</organism>
<dbReference type="GO" id="GO:1903691">
    <property type="term" value="P:positive regulation of wound healing, spreading of epidermal cells"/>
    <property type="evidence" value="ECO:0007669"/>
    <property type="project" value="Ensembl"/>
</dbReference>
<feature type="compositionally biased region" description="Basic and acidic residues" evidence="18">
    <location>
        <begin position="1418"/>
        <end position="1428"/>
    </location>
</feature>
<dbReference type="FunFam" id="3.30.160.60:FF:002611">
    <property type="entry name" value="Ras-responsive element-binding protein 1"/>
    <property type="match status" value="1"/>
</dbReference>
<feature type="domain" description="C2H2-type" evidence="19">
    <location>
        <begin position="228"/>
        <end position="255"/>
    </location>
</feature>
<dbReference type="STRING" id="9796.ENSECAP00000035923"/>
<feature type="region of interest" description="Disordered" evidence="18">
    <location>
        <begin position="138"/>
        <end position="164"/>
    </location>
</feature>
<evidence type="ECO:0000256" key="8">
    <source>
        <dbReference type="ARBA" id="ARBA00022771"/>
    </source>
</evidence>
<dbReference type="FunFam" id="3.30.160.60:FF:003785">
    <property type="entry name" value="Ras-responsive element-binding protein 1b"/>
    <property type="match status" value="1"/>
</dbReference>
<keyword evidence="3" id="KW-0678">Repressor</keyword>
<evidence type="ECO:0000256" key="18">
    <source>
        <dbReference type="SAM" id="MobiDB-lite"/>
    </source>
</evidence>
<feature type="region of interest" description="Disordered" evidence="18">
    <location>
        <begin position="1040"/>
        <end position="1090"/>
    </location>
</feature>
<feature type="region of interest" description="Disordered" evidence="18">
    <location>
        <begin position="1189"/>
        <end position="1279"/>
    </location>
</feature>
<evidence type="ECO:0000256" key="3">
    <source>
        <dbReference type="ARBA" id="ARBA00022491"/>
    </source>
</evidence>
<reference evidence="20" key="3">
    <citation type="submission" date="2025-09" db="UniProtKB">
        <authorList>
            <consortium name="Ensembl"/>
        </authorList>
    </citation>
    <scope>IDENTIFICATION</scope>
    <source>
        <strain evidence="20">Thoroughbred</strain>
    </source>
</reference>
<evidence type="ECO:0000256" key="16">
    <source>
        <dbReference type="ARBA" id="ARBA00066106"/>
    </source>
</evidence>
<keyword evidence="10" id="KW-0832">Ubl conjugation</keyword>
<dbReference type="FunFam" id="3.30.160.60:FF:001594">
    <property type="entry name" value="ras-responsive element-binding protein 1 isoform X1"/>
    <property type="match status" value="1"/>
</dbReference>
<dbReference type="VGNC" id="VGNC:22580">
    <property type="gene designation" value="RREB1"/>
</dbReference>
<keyword evidence="4" id="KW-1017">Isopeptide bond</keyword>
<dbReference type="GO" id="GO:0001650">
    <property type="term" value="C:fibrillar center"/>
    <property type="evidence" value="ECO:0007669"/>
    <property type="project" value="Ensembl"/>
</dbReference>
<dbReference type="Ensembl" id="ENSECAT00000019302.3">
    <property type="protein sequence ID" value="ENSECAP00000015792.3"/>
    <property type="gene ID" value="ENSECAG00000018169.4"/>
</dbReference>
<evidence type="ECO:0000313" key="20">
    <source>
        <dbReference type="Ensembl" id="ENSECAP00000015792.3"/>
    </source>
</evidence>
<comment type="similarity">
    <text evidence="2">Belongs to the krueppel C2H2-type zinc-finger protein family.</text>
</comment>
<evidence type="ECO:0000256" key="2">
    <source>
        <dbReference type="ARBA" id="ARBA00006991"/>
    </source>
</evidence>
<dbReference type="GO" id="GO:2000394">
    <property type="term" value="P:positive regulation of lamellipodium morphogenesis"/>
    <property type="evidence" value="ECO:0007669"/>
    <property type="project" value="Ensembl"/>
</dbReference>
<dbReference type="Gene3D" id="3.30.160.60">
    <property type="entry name" value="Classic Zinc Finger"/>
    <property type="match status" value="14"/>
</dbReference>
<keyword evidence="21" id="KW-1185">Reference proteome</keyword>
<dbReference type="FunFam" id="3.30.160.60:FF:000446">
    <property type="entry name" value="Zinc finger protein"/>
    <property type="match status" value="1"/>
</dbReference>
<dbReference type="GO" id="GO:0033601">
    <property type="term" value="P:positive regulation of mammary gland epithelial cell proliferation"/>
    <property type="evidence" value="ECO:0007669"/>
    <property type="project" value="Ensembl"/>
</dbReference>
<feature type="compositionally biased region" description="Basic residues" evidence="18">
    <location>
        <begin position="1724"/>
        <end position="1740"/>
    </location>
</feature>
<feature type="compositionally biased region" description="Basic and acidic residues" evidence="18">
    <location>
        <begin position="278"/>
        <end position="300"/>
    </location>
</feature>
<feature type="domain" description="C2H2-type" evidence="19">
    <location>
        <begin position="1549"/>
        <end position="1576"/>
    </location>
</feature>
<feature type="region of interest" description="Disordered" evidence="18">
    <location>
        <begin position="1306"/>
        <end position="1333"/>
    </location>
</feature>
<dbReference type="FunFam" id="3.30.160.60:FF:001835">
    <property type="entry name" value="Ras responsive element binding protein 1"/>
    <property type="match status" value="1"/>
</dbReference>
<feature type="domain" description="C2H2-type" evidence="19">
    <location>
        <begin position="1350"/>
        <end position="1377"/>
    </location>
</feature>
<keyword evidence="7" id="KW-0677">Repeat</keyword>
<evidence type="ECO:0000256" key="11">
    <source>
        <dbReference type="ARBA" id="ARBA00023015"/>
    </source>
</evidence>
<dbReference type="PROSITE" id="PS00028">
    <property type="entry name" value="ZINC_FINGER_C2H2_1"/>
    <property type="match status" value="17"/>
</dbReference>
<reference evidence="20 21" key="1">
    <citation type="journal article" date="2009" name="Science">
        <title>Genome sequence, comparative analysis, and population genetics of the domestic horse.</title>
        <authorList>
            <consortium name="Broad Institute Genome Sequencing Platform"/>
            <consortium name="Broad Institute Whole Genome Assembly Team"/>
            <person name="Wade C.M."/>
            <person name="Giulotto E."/>
            <person name="Sigurdsson S."/>
            <person name="Zoli M."/>
            <person name="Gnerre S."/>
            <person name="Imsland F."/>
            <person name="Lear T.L."/>
            <person name="Adelson D.L."/>
            <person name="Bailey E."/>
            <person name="Bellone R.R."/>
            <person name="Bloecker H."/>
            <person name="Distl O."/>
            <person name="Edgar R.C."/>
            <person name="Garber M."/>
            <person name="Leeb T."/>
            <person name="Mauceli E."/>
            <person name="MacLeod J.N."/>
            <person name="Penedo M.C.T."/>
            <person name="Raison J.M."/>
            <person name="Sharpe T."/>
            <person name="Vogel J."/>
            <person name="Andersson L."/>
            <person name="Antczak D.F."/>
            <person name="Biagi T."/>
            <person name="Binns M.M."/>
            <person name="Chowdhary B.P."/>
            <person name="Coleman S.J."/>
            <person name="Della Valle G."/>
            <person name="Fryc S."/>
            <person name="Guerin G."/>
            <person name="Hasegawa T."/>
            <person name="Hill E.W."/>
            <person name="Jurka J."/>
            <person name="Kiialainen A."/>
            <person name="Lindgren G."/>
            <person name="Liu J."/>
            <person name="Magnani E."/>
            <person name="Mickelson J.R."/>
            <person name="Murray J."/>
            <person name="Nergadze S.G."/>
            <person name="Onofrio R."/>
            <person name="Pedroni S."/>
            <person name="Piras M.F."/>
            <person name="Raudsepp T."/>
            <person name="Rocchi M."/>
            <person name="Roeed K.H."/>
            <person name="Ryder O.A."/>
            <person name="Searle S."/>
            <person name="Skow L."/>
            <person name="Swinburne J.E."/>
            <person name="Syvaenen A.C."/>
            <person name="Tozaki T."/>
            <person name="Valberg S.J."/>
            <person name="Vaudin M."/>
            <person name="White J.R."/>
            <person name="Zody M.C."/>
            <person name="Lander E.S."/>
            <person name="Lindblad-Toh K."/>
        </authorList>
    </citation>
    <scope>NUCLEOTIDE SEQUENCE [LARGE SCALE GENOMIC DNA]</scope>
    <source>
        <strain evidence="20 21">Thoroughbred</strain>
    </source>
</reference>
<protein>
    <recommendedName>
        <fullName evidence="17">Ras-responsive element-binding protein 1</fullName>
    </recommendedName>
</protein>
<proteinExistence type="inferred from homology"/>
<feature type="domain" description="C2H2-type" evidence="19">
    <location>
        <begin position="419"/>
        <end position="446"/>
    </location>
</feature>
<keyword evidence="12" id="KW-0238">DNA-binding</keyword>
<feature type="domain" description="C2H2-type" evidence="19">
    <location>
        <begin position="1378"/>
        <end position="1401"/>
    </location>
</feature>
<feature type="domain" description="C2H2-type" evidence="19">
    <location>
        <begin position="802"/>
        <end position="825"/>
    </location>
</feature>
<feature type="compositionally biased region" description="Basic residues" evidence="18">
    <location>
        <begin position="266"/>
        <end position="277"/>
    </location>
</feature>
<dbReference type="Pfam" id="PF13912">
    <property type="entry name" value="zf-C2H2_6"/>
    <property type="match status" value="2"/>
</dbReference>
<feature type="domain" description="C2H2-type" evidence="19">
    <location>
        <begin position="66"/>
        <end position="93"/>
    </location>
</feature>
<feature type="domain" description="C2H2-type" evidence="19">
    <location>
        <begin position="856"/>
        <end position="883"/>
    </location>
</feature>
<feature type="region of interest" description="Disordered" evidence="18">
    <location>
        <begin position="1414"/>
        <end position="1517"/>
    </location>
</feature>
<feature type="compositionally biased region" description="Basic and acidic residues" evidence="18">
    <location>
        <begin position="1796"/>
        <end position="1805"/>
    </location>
</feature>
<dbReference type="PANTHER" id="PTHR46451:SF1">
    <property type="entry name" value="RAS-RESPONSIVE ELEMENT-BINDING PROTEIN 1"/>
    <property type="match status" value="1"/>
</dbReference>
<feature type="compositionally biased region" description="Basic and acidic residues" evidence="18">
    <location>
        <begin position="1046"/>
        <end position="1063"/>
    </location>
</feature>
<dbReference type="GO" id="GO:0005634">
    <property type="term" value="C:nucleus"/>
    <property type="evidence" value="ECO:0000318"/>
    <property type="project" value="GO_Central"/>
</dbReference>
<feature type="domain" description="C2H2-type" evidence="19">
    <location>
        <begin position="97"/>
        <end position="124"/>
    </location>
</feature>